<evidence type="ECO:0000256" key="9">
    <source>
        <dbReference type="ARBA" id="ARBA00034920"/>
    </source>
</evidence>
<dbReference type="GO" id="GO:0005778">
    <property type="term" value="C:peroxisomal membrane"/>
    <property type="evidence" value="ECO:0007669"/>
    <property type="project" value="TreeGrafter"/>
</dbReference>
<organism evidence="12 13">
    <name type="scientific">Eeniella nana</name>
    <name type="common">Yeast</name>
    <name type="synonym">Brettanomyces nanus</name>
    <dbReference type="NCBI Taxonomy" id="13502"/>
    <lineage>
        <taxon>Eukaryota</taxon>
        <taxon>Fungi</taxon>
        <taxon>Dikarya</taxon>
        <taxon>Ascomycota</taxon>
        <taxon>Saccharomycotina</taxon>
        <taxon>Pichiomycetes</taxon>
        <taxon>Pichiales</taxon>
        <taxon>Pichiaceae</taxon>
        <taxon>Brettanomyces</taxon>
    </lineage>
</organism>
<dbReference type="GeneID" id="62197403"/>
<evidence type="ECO:0000256" key="10">
    <source>
        <dbReference type="ARBA" id="ARBA00048778"/>
    </source>
</evidence>
<comment type="catalytic activity">
    <reaction evidence="10">
        <text>ATP + H2O = ADP + phosphate + H(+)</text>
        <dbReference type="Rhea" id="RHEA:13065"/>
        <dbReference type="ChEBI" id="CHEBI:15377"/>
        <dbReference type="ChEBI" id="CHEBI:15378"/>
        <dbReference type="ChEBI" id="CHEBI:30616"/>
        <dbReference type="ChEBI" id="CHEBI:43474"/>
        <dbReference type="ChEBI" id="CHEBI:456216"/>
    </reaction>
    <physiologicalReaction direction="left-to-right" evidence="10">
        <dbReference type="Rhea" id="RHEA:13066"/>
    </physiologicalReaction>
</comment>
<keyword evidence="5" id="KW-0378">Hydrolase</keyword>
<gene>
    <name evidence="12" type="ORF">FOA43_004003</name>
</gene>
<evidence type="ECO:0000256" key="8">
    <source>
        <dbReference type="ARBA" id="ARBA00034811"/>
    </source>
</evidence>
<dbReference type="Gene3D" id="3.40.50.300">
    <property type="entry name" value="P-loop containing nucleotide triphosphate hydrolases"/>
    <property type="match status" value="2"/>
</dbReference>
<evidence type="ECO:0000313" key="13">
    <source>
        <dbReference type="Proteomes" id="UP000662931"/>
    </source>
</evidence>
<evidence type="ECO:0000256" key="7">
    <source>
        <dbReference type="ARBA" id="ARBA00023136"/>
    </source>
</evidence>
<evidence type="ECO:0000256" key="3">
    <source>
        <dbReference type="ARBA" id="ARBA00022593"/>
    </source>
</evidence>
<comment type="similarity">
    <text evidence="2">Belongs to the AAA ATPase family.</text>
</comment>
<dbReference type="InterPro" id="IPR003959">
    <property type="entry name" value="ATPase_AAA_core"/>
</dbReference>
<sequence length="1094" mass="121377">MPDRKQLMNSKPVEVGLRLSVNPEESMEFLALNRKLLDYLYPGGADDIGNRHVSMRCLASQILCRDRIYSVEVNDDLSDNTVQLHSLPLLQRYGDNFSVDQCMVRPIEKIIHLDSIVMEFPSEVYLLLQRYSREKIVDIMTKETGSGEDMIIVHRGDWIRSLHGNIIHCEPVEQGYLDMNTDIIVVKEKLKLKPKSETEAGDSTKSIDSMDPFNINPTEGLIAMNSGVSPDTKFMVASLSRNTIENFTGISSMNDTGNDDDQSFVCLSSNDMSAMGVLSGDIIMLSVKSTNYSIYIKAIPFIDPNGFKQHTVYCSPVLLLNLGWPDEVTLQVLPKEKTGTDKIEELIPVATSVVLARVASPPALDRTLQQGFLSNLKLYFEKYSRVVRINQYIPIPISSDIARIIFSTYDGSEQSILPKAIPDASPDTLVWFKVTGGSLNDHLGNEIELQEGQNCVVKPESTHMTQAGVVKESIPLLGRADEINTYLGLESFFEYLSTHEAGSYSFQYASRLKRIIDTAFKVKSQIPLETTILLSSTSRCMGKSSVIRSITAQLDATLLELDCYQMLNSSSVGKTIGVIRGKADRVVENCAKLVIFFRHVEALCKKSELQQQQPQKRQSDSLSLKLAELTEEYSRNGAVVVFSTNDSDAISEILRSRVKFEITVTVPNDLERRHIFQYLISKFGHSDKNNFDLGDDVSFESLAMKSAGLSLGDLNSVVQDAGRRALDEMEQLSASTQLPLEQIVALNGGSIKITATNYEEAMNSARDKNSDAIGAPKIPDVKWEDIGGLENVKGEILDTIDMPLKHPELFGDGMKKRSGIMFYGPPGTGKTLLAKAIATNFALNFFSVKGPELLNMYIGESEANVRRVFQKARDAKPCVIFFDELDSVAPKRGNQGDSGGVMDRIVSQLLAELDGMSSGDAGEDGVFIVGATNRPDLLDEALLRPGRFDKMLYLGISDTHDKQAKIIRALTRKFELAPDFDPLIIASNCPFNYTGADFYAMCSDAMLNAMIRTAGAADAKIKEYNERNPGAKDIGTRYWFDHLATEKDLSVTVGLEDFDKARKELIASVSAEELRHYVTIKQGFEGNKKELHDQ</sequence>
<dbReference type="FunFam" id="3.40.50.300:FF:000109">
    <property type="entry name" value="Peroxisomal biogenesis factor 6"/>
    <property type="match status" value="1"/>
</dbReference>
<evidence type="ECO:0000259" key="11">
    <source>
        <dbReference type="SMART" id="SM00382"/>
    </source>
</evidence>
<evidence type="ECO:0000256" key="6">
    <source>
        <dbReference type="ARBA" id="ARBA00022840"/>
    </source>
</evidence>
<evidence type="ECO:0000256" key="5">
    <source>
        <dbReference type="ARBA" id="ARBA00022801"/>
    </source>
</evidence>
<evidence type="ECO:0000313" key="12">
    <source>
        <dbReference type="EMBL" id="QPG76611.1"/>
    </source>
</evidence>
<dbReference type="GO" id="GO:0016887">
    <property type="term" value="F:ATP hydrolysis activity"/>
    <property type="evidence" value="ECO:0007669"/>
    <property type="project" value="InterPro"/>
</dbReference>
<dbReference type="OrthoDB" id="5553750at2759"/>
<keyword evidence="6" id="KW-0067">ATP-binding</keyword>
<keyword evidence="4" id="KW-0547">Nucleotide-binding</keyword>
<dbReference type="InterPro" id="IPR050168">
    <property type="entry name" value="AAA_ATPase_domain"/>
</dbReference>
<dbReference type="CDD" id="cd19527">
    <property type="entry name" value="RecA-like_PEX6_r2"/>
    <property type="match status" value="1"/>
</dbReference>
<dbReference type="KEGG" id="bnn:FOA43_004003"/>
<dbReference type="PANTHER" id="PTHR23077:SF9">
    <property type="entry name" value="PEROXISOMAL ATPASE PEX6"/>
    <property type="match status" value="1"/>
</dbReference>
<dbReference type="InterPro" id="IPR056995">
    <property type="entry name" value="PEX6_4th_dom"/>
</dbReference>
<dbReference type="RefSeq" id="XP_038780176.1">
    <property type="nucleotide sequence ID" value="XM_038924248.1"/>
</dbReference>
<dbReference type="GO" id="GO:0005829">
    <property type="term" value="C:cytosol"/>
    <property type="evidence" value="ECO:0007669"/>
    <property type="project" value="TreeGrafter"/>
</dbReference>
<dbReference type="InterPro" id="IPR003960">
    <property type="entry name" value="ATPase_AAA_CS"/>
</dbReference>
<feature type="domain" description="AAA+ ATPase" evidence="11">
    <location>
        <begin position="816"/>
        <end position="958"/>
    </location>
</feature>
<proteinExistence type="inferred from homology"/>
<evidence type="ECO:0000256" key="2">
    <source>
        <dbReference type="ARBA" id="ARBA00006914"/>
    </source>
</evidence>
<comment type="subcellular location">
    <subcellularLocation>
        <location evidence="1">Membrane</location>
        <topology evidence="1">Peripheral membrane protein</topology>
    </subcellularLocation>
</comment>
<dbReference type="InterPro" id="IPR047533">
    <property type="entry name" value="RecA-like_PEX6_r2"/>
</dbReference>
<dbReference type="PROSITE" id="PS00674">
    <property type="entry name" value="AAA"/>
    <property type="match status" value="1"/>
</dbReference>
<dbReference type="Gene3D" id="1.10.8.60">
    <property type="match status" value="2"/>
</dbReference>
<dbReference type="Pfam" id="PF23315">
    <property type="entry name" value="PEX6_4th"/>
    <property type="match status" value="1"/>
</dbReference>
<keyword evidence="7" id="KW-0472">Membrane</keyword>
<evidence type="ECO:0000256" key="1">
    <source>
        <dbReference type="ARBA" id="ARBA00004170"/>
    </source>
</evidence>
<dbReference type="InterPro" id="IPR027417">
    <property type="entry name" value="P-loop_NTPase"/>
</dbReference>
<dbReference type="GO" id="GO:0005524">
    <property type="term" value="F:ATP binding"/>
    <property type="evidence" value="ECO:0007669"/>
    <property type="project" value="UniProtKB-KW"/>
</dbReference>
<dbReference type="SUPFAM" id="SSF52540">
    <property type="entry name" value="P-loop containing nucleoside triphosphate hydrolases"/>
    <property type="match status" value="2"/>
</dbReference>
<dbReference type="EMBL" id="CP064815">
    <property type="protein sequence ID" value="QPG76611.1"/>
    <property type="molecule type" value="Genomic_DNA"/>
</dbReference>
<dbReference type="FunFam" id="1.10.8.60:FF:000039">
    <property type="entry name" value="peroxisome biogenesis factor 6"/>
    <property type="match status" value="1"/>
</dbReference>
<dbReference type="Proteomes" id="UP000662931">
    <property type="component" value="Chromosome 4"/>
</dbReference>
<dbReference type="AlphaFoldDB" id="A0A875S4P7"/>
<accession>A0A875S4P7</accession>
<keyword evidence="13" id="KW-1185">Reference proteome</keyword>
<dbReference type="SMART" id="SM00382">
    <property type="entry name" value="AAA"/>
    <property type="match status" value="2"/>
</dbReference>
<protein>
    <recommendedName>
        <fullName evidence="8">Peroxisomal ATPase PEX6</fullName>
    </recommendedName>
    <alternativeName>
        <fullName evidence="9">Peroxin-6</fullName>
    </alternativeName>
</protein>
<name>A0A875S4P7_EENNA</name>
<dbReference type="InterPro" id="IPR003593">
    <property type="entry name" value="AAA+_ATPase"/>
</dbReference>
<feature type="domain" description="AAA+ ATPase" evidence="11">
    <location>
        <begin position="527"/>
        <end position="668"/>
    </location>
</feature>
<dbReference type="Pfam" id="PF00004">
    <property type="entry name" value="AAA"/>
    <property type="match status" value="2"/>
</dbReference>
<keyword evidence="3" id="KW-0962">Peroxisome biogenesis</keyword>
<dbReference type="GO" id="GO:0016558">
    <property type="term" value="P:protein import into peroxisome matrix"/>
    <property type="evidence" value="ECO:0007669"/>
    <property type="project" value="TreeGrafter"/>
</dbReference>
<dbReference type="PANTHER" id="PTHR23077">
    <property type="entry name" value="AAA-FAMILY ATPASE"/>
    <property type="match status" value="1"/>
</dbReference>
<evidence type="ECO:0000256" key="4">
    <source>
        <dbReference type="ARBA" id="ARBA00022741"/>
    </source>
</evidence>
<reference evidence="12" key="1">
    <citation type="submission" date="2020-10" db="EMBL/GenBank/DDBJ databases">
        <authorList>
            <person name="Roach M.J.R."/>
        </authorList>
    </citation>
    <scope>NUCLEOTIDE SEQUENCE</scope>
    <source>
        <strain evidence="12">CBS 1945</strain>
    </source>
</reference>